<evidence type="ECO:0000313" key="2">
    <source>
        <dbReference type="EMBL" id="KAG0577771.1"/>
    </source>
</evidence>
<name>A0A8T0I4V6_CERPU</name>
<dbReference type="PANTHER" id="PTHR36337:SF1">
    <property type="entry name" value="OBSCURIN-LIKE PROTEIN"/>
    <property type="match status" value="1"/>
</dbReference>
<comment type="caution">
    <text evidence="2">The sequence shown here is derived from an EMBL/GenBank/DDBJ whole genome shotgun (WGS) entry which is preliminary data.</text>
</comment>
<gene>
    <name evidence="2" type="ORF">KC19_5G180500</name>
</gene>
<evidence type="ECO:0000313" key="3">
    <source>
        <dbReference type="Proteomes" id="UP000822688"/>
    </source>
</evidence>
<keyword evidence="3" id="KW-1185">Reference proteome</keyword>
<feature type="region of interest" description="Disordered" evidence="1">
    <location>
        <begin position="855"/>
        <end position="874"/>
    </location>
</feature>
<accession>A0A8T0I4V6</accession>
<sequence>MDLQSLEDWLVAASAPPSSNSQAQASAKAPGALPAARQIAEAWGKIRECVQQGVLDISHAEALSLIERQHSSIHVADSHVKLLLAVLTAVRCENVELLGQARAGSTLVLSAWVRKTFLNTTAKPLKQAEDLLHVLIESACKSLQDRPVSDAYLNRTILLLGLVCSLPHISDGQRDMCQSLLSVELLARKHVIVQGELSVVLAGVGYAMTGGHGSSSVSVLSAVLSLWSLDNEGLDFRDVQGPPLRVALMIFHLLEYVGLAIFSKKNIHALAVLGAVATDIAQRTSGMSPLATKCAAVMAAAGLRRGLIQSRTGSSNSPVEQEMQRLILSLELEVVRICEDAMKHLEQSKIYPTPGDVKWKFSESALKHMHRCTALAVARSRGLPCHPAILQCLAITLLTDVLSLQDVYSAQIEDLKRPLSDVHQFGSALGFAMQRLELHVDSSLFHEAGAIARAMCEQYKPVTEEYQNRSELLVWQFTQELYIGHRTFTVLGGRPSGSGNEAVEKILISSFMTVLVFYSRAIDAQAGMQAGNLVIAEKAARALDSLGCVEFCRRIQMQDYGILVERCVSYLSEHPSAARAYVGFIPPYDNVVHWPGPSALNNMSYDWSRDEVQTARISFYLRVLPSFLSNVPEVTFSNDIAPLMFLYLQHPTEVVVNAAHALFAYFLGLESSEPSSDRVDVFGLEPAQVNLREKLSIYYVTRALETFPGVTPFDALVYGVAAVSKNLPPGSPATLHCINLLVQKASTLKPMSSGVGRQKIGGAEEELDDLGDAEKLQLLLLHLIRRVDLQVLPELLRQTAQLILGLPPQARTAALQNAFEVVAGSSDYMRKPIVIPWLQSVAYLATHPTALTASSKNESATLQGEGSSEGAGSIQGSVSINPSMGIIVAGEHRFSSVRQQQSLHSCL</sequence>
<reference evidence="2" key="1">
    <citation type="submission" date="2020-06" db="EMBL/GenBank/DDBJ databases">
        <title>WGS assembly of Ceratodon purpureus strain R40.</title>
        <authorList>
            <person name="Carey S.B."/>
            <person name="Jenkins J."/>
            <person name="Shu S."/>
            <person name="Lovell J.T."/>
            <person name="Sreedasyam A."/>
            <person name="Maumus F."/>
            <person name="Tiley G.P."/>
            <person name="Fernandez-Pozo N."/>
            <person name="Barry K."/>
            <person name="Chen C."/>
            <person name="Wang M."/>
            <person name="Lipzen A."/>
            <person name="Daum C."/>
            <person name="Saski C.A."/>
            <person name="Payton A.C."/>
            <person name="Mcbreen J.C."/>
            <person name="Conrad R.E."/>
            <person name="Kollar L.M."/>
            <person name="Olsson S."/>
            <person name="Huttunen S."/>
            <person name="Landis J.B."/>
            <person name="Wickett N.J."/>
            <person name="Johnson M.G."/>
            <person name="Rensing S.A."/>
            <person name="Grimwood J."/>
            <person name="Schmutz J."/>
            <person name="Mcdaniel S.F."/>
        </authorList>
    </citation>
    <scope>NUCLEOTIDE SEQUENCE</scope>
    <source>
        <strain evidence="2">R40</strain>
    </source>
</reference>
<proteinExistence type="predicted"/>
<protein>
    <submittedName>
        <fullName evidence="2">Uncharacterized protein</fullName>
    </submittedName>
</protein>
<dbReference type="PANTHER" id="PTHR36337">
    <property type="entry name" value="OBSCURIN-LIKE PROTEIN"/>
    <property type="match status" value="1"/>
</dbReference>
<organism evidence="2 3">
    <name type="scientific">Ceratodon purpureus</name>
    <name type="common">Fire moss</name>
    <name type="synonym">Dicranum purpureum</name>
    <dbReference type="NCBI Taxonomy" id="3225"/>
    <lineage>
        <taxon>Eukaryota</taxon>
        <taxon>Viridiplantae</taxon>
        <taxon>Streptophyta</taxon>
        <taxon>Embryophyta</taxon>
        <taxon>Bryophyta</taxon>
        <taxon>Bryophytina</taxon>
        <taxon>Bryopsida</taxon>
        <taxon>Dicranidae</taxon>
        <taxon>Pseudoditrichales</taxon>
        <taxon>Ditrichaceae</taxon>
        <taxon>Ceratodon</taxon>
    </lineage>
</organism>
<dbReference type="EMBL" id="CM026425">
    <property type="protein sequence ID" value="KAG0577771.1"/>
    <property type="molecule type" value="Genomic_DNA"/>
</dbReference>
<feature type="compositionally biased region" description="Polar residues" evidence="1">
    <location>
        <begin position="855"/>
        <end position="866"/>
    </location>
</feature>
<dbReference type="AlphaFoldDB" id="A0A8T0I4V6"/>
<evidence type="ECO:0000256" key="1">
    <source>
        <dbReference type="SAM" id="MobiDB-lite"/>
    </source>
</evidence>
<dbReference type="Proteomes" id="UP000822688">
    <property type="component" value="Chromosome 5"/>
</dbReference>